<evidence type="ECO:0000256" key="1">
    <source>
        <dbReference type="ARBA" id="ARBA00005790"/>
    </source>
</evidence>
<dbReference type="Pfam" id="PF00625">
    <property type="entry name" value="Guanylate_kin"/>
    <property type="match status" value="1"/>
</dbReference>
<feature type="domain" description="Guanylate kinase-like" evidence="10">
    <location>
        <begin position="7"/>
        <end position="185"/>
    </location>
</feature>
<keyword evidence="4 9" id="KW-0808">Transferase</keyword>
<dbReference type="PANTHER" id="PTHR23117">
    <property type="entry name" value="GUANYLATE KINASE-RELATED"/>
    <property type="match status" value="1"/>
</dbReference>
<dbReference type="InterPro" id="IPR017665">
    <property type="entry name" value="Guanylate_kinase"/>
</dbReference>
<protein>
    <recommendedName>
        <fullName evidence="3 9">Guanylate kinase</fullName>
        <ecNumber evidence="2 9">2.7.4.8</ecNumber>
    </recommendedName>
    <alternativeName>
        <fullName evidence="8 9">GMP kinase</fullName>
    </alternativeName>
</protein>
<dbReference type="InterPro" id="IPR008145">
    <property type="entry name" value="GK/Ca_channel_bsu"/>
</dbReference>
<evidence type="ECO:0000256" key="3">
    <source>
        <dbReference type="ARBA" id="ARBA00016296"/>
    </source>
</evidence>
<evidence type="ECO:0000259" key="10">
    <source>
        <dbReference type="PROSITE" id="PS50052"/>
    </source>
</evidence>
<comment type="subcellular location">
    <subcellularLocation>
        <location evidence="9">Cytoplasm</location>
    </subcellularLocation>
</comment>
<dbReference type="Gene3D" id="3.30.63.10">
    <property type="entry name" value="Guanylate Kinase phosphate binding domain"/>
    <property type="match status" value="1"/>
</dbReference>
<dbReference type="PROSITE" id="PS00856">
    <property type="entry name" value="GUANYLATE_KINASE_1"/>
    <property type="match status" value="1"/>
</dbReference>
<comment type="catalytic activity">
    <reaction evidence="9">
        <text>GMP + ATP = GDP + ADP</text>
        <dbReference type="Rhea" id="RHEA:20780"/>
        <dbReference type="ChEBI" id="CHEBI:30616"/>
        <dbReference type="ChEBI" id="CHEBI:58115"/>
        <dbReference type="ChEBI" id="CHEBI:58189"/>
        <dbReference type="ChEBI" id="CHEBI:456216"/>
        <dbReference type="EC" id="2.7.4.8"/>
    </reaction>
</comment>
<name>A0A841H513_9BACT</name>
<evidence type="ECO:0000256" key="7">
    <source>
        <dbReference type="ARBA" id="ARBA00022840"/>
    </source>
</evidence>
<dbReference type="Proteomes" id="UP000582837">
    <property type="component" value="Unassembled WGS sequence"/>
</dbReference>
<dbReference type="NCBIfam" id="TIGR03263">
    <property type="entry name" value="guanyl_kin"/>
    <property type="match status" value="1"/>
</dbReference>
<dbReference type="SUPFAM" id="SSF52540">
    <property type="entry name" value="P-loop containing nucleoside triphosphate hydrolases"/>
    <property type="match status" value="1"/>
</dbReference>
<dbReference type="EMBL" id="JACHIA010000020">
    <property type="protein sequence ID" value="MBB6072976.1"/>
    <property type="molecule type" value="Genomic_DNA"/>
</dbReference>
<dbReference type="InterPro" id="IPR027417">
    <property type="entry name" value="P-loop_NTPase"/>
</dbReference>
<feature type="binding site" evidence="9">
    <location>
        <begin position="14"/>
        <end position="21"/>
    </location>
    <ligand>
        <name>ATP</name>
        <dbReference type="ChEBI" id="CHEBI:30616"/>
    </ligand>
</feature>
<keyword evidence="9" id="KW-0963">Cytoplasm</keyword>
<comment type="function">
    <text evidence="9">Essential for recycling GMP and indirectly, cGMP.</text>
</comment>
<evidence type="ECO:0000256" key="8">
    <source>
        <dbReference type="ARBA" id="ARBA00030128"/>
    </source>
</evidence>
<evidence type="ECO:0000256" key="4">
    <source>
        <dbReference type="ARBA" id="ARBA00022679"/>
    </source>
</evidence>
<dbReference type="InterPro" id="IPR008144">
    <property type="entry name" value="Guanylate_kin-like_dom"/>
</dbReference>
<dbReference type="GO" id="GO:0005829">
    <property type="term" value="C:cytosol"/>
    <property type="evidence" value="ECO:0007669"/>
    <property type="project" value="TreeGrafter"/>
</dbReference>
<dbReference type="HAMAP" id="MF_00328">
    <property type="entry name" value="Guanylate_kinase"/>
    <property type="match status" value="1"/>
</dbReference>
<dbReference type="EC" id="2.7.4.8" evidence="2 9"/>
<dbReference type="GO" id="GO:0004385">
    <property type="term" value="F:GMP kinase activity"/>
    <property type="evidence" value="ECO:0007669"/>
    <property type="project" value="UniProtKB-UniRule"/>
</dbReference>
<dbReference type="PROSITE" id="PS50052">
    <property type="entry name" value="GUANYLATE_KINASE_2"/>
    <property type="match status" value="1"/>
</dbReference>
<keyword evidence="12" id="KW-1185">Reference proteome</keyword>
<dbReference type="RefSeq" id="WP_205762225.1">
    <property type="nucleotide sequence ID" value="NZ_JABDTL010000002.1"/>
</dbReference>
<accession>A0A841H513</accession>
<evidence type="ECO:0000256" key="5">
    <source>
        <dbReference type="ARBA" id="ARBA00022741"/>
    </source>
</evidence>
<sequence>MTVPSAPFPLVLSAPSGAGKTTIAGRLRERRADVVFSVSATTRSPRPGERDGVHYHFVDVDEFRRMIAGGELLEHAEVHGNFYGTPRSELRRAHAAGAFLLLDIDVQGAAQVRAAVPEAVLVFILPPSGRVLVQRLTGRGSEADEAVRRRLRNARDEIAEAPRFDHVVLNDELDHAVADVEAILDGRAGAVRPHPPLDGLINAIAAEIERNLGSDAG</sequence>
<dbReference type="FunFam" id="3.30.63.10:FF:000002">
    <property type="entry name" value="Guanylate kinase 1"/>
    <property type="match status" value="1"/>
</dbReference>
<evidence type="ECO:0000256" key="6">
    <source>
        <dbReference type="ARBA" id="ARBA00022777"/>
    </source>
</evidence>
<evidence type="ECO:0000256" key="2">
    <source>
        <dbReference type="ARBA" id="ARBA00012961"/>
    </source>
</evidence>
<keyword evidence="6 9" id="KW-0418">Kinase</keyword>
<keyword evidence="7 9" id="KW-0067">ATP-binding</keyword>
<evidence type="ECO:0000256" key="9">
    <source>
        <dbReference type="HAMAP-Rule" id="MF_00328"/>
    </source>
</evidence>
<dbReference type="Gene3D" id="3.40.50.300">
    <property type="entry name" value="P-loop containing nucleotide triphosphate hydrolases"/>
    <property type="match status" value="1"/>
</dbReference>
<reference evidence="11 12" key="1">
    <citation type="submission" date="2020-08" db="EMBL/GenBank/DDBJ databases">
        <title>Genomic Encyclopedia of Type Strains, Phase IV (KMG-IV): sequencing the most valuable type-strain genomes for metagenomic binning, comparative biology and taxonomic classification.</title>
        <authorList>
            <person name="Goeker M."/>
        </authorList>
    </citation>
    <scope>NUCLEOTIDE SEQUENCE [LARGE SCALE GENOMIC DNA]</scope>
    <source>
        <strain evidence="11 12">DSM 29007</strain>
    </source>
</reference>
<dbReference type="AlphaFoldDB" id="A0A841H513"/>
<dbReference type="CDD" id="cd00071">
    <property type="entry name" value="GMPK"/>
    <property type="match status" value="1"/>
</dbReference>
<dbReference type="SMART" id="SM00072">
    <property type="entry name" value="GuKc"/>
    <property type="match status" value="1"/>
</dbReference>
<comment type="caution">
    <text evidence="11">The sequence shown here is derived from an EMBL/GenBank/DDBJ whole genome shotgun (WGS) entry which is preliminary data.</text>
</comment>
<proteinExistence type="inferred from homology"/>
<dbReference type="InterPro" id="IPR020590">
    <property type="entry name" value="Guanylate_kinase_CS"/>
</dbReference>
<gene>
    <name evidence="9" type="primary">gmk</name>
    <name evidence="11" type="ORF">HNQ61_004642</name>
</gene>
<organism evidence="11 12">
    <name type="scientific">Longimicrobium terrae</name>
    <dbReference type="NCBI Taxonomy" id="1639882"/>
    <lineage>
        <taxon>Bacteria</taxon>
        <taxon>Pseudomonadati</taxon>
        <taxon>Gemmatimonadota</taxon>
        <taxon>Longimicrobiia</taxon>
        <taxon>Longimicrobiales</taxon>
        <taxon>Longimicrobiaceae</taxon>
        <taxon>Longimicrobium</taxon>
    </lineage>
</organism>
<evidence type="ECO:0000313" key="11">
    <source>
        <dbReference type="EMBL" id="MBB6072976.1"/>
    </source>
</evidence>
<keyword evidence="5 9" id="KW-0547">Nucleotide-binding</keyword>
<comment type="similarity">
    <text evidence="1 9">Belongs to the guanylate kinase family.</text>
</comment>
<dbReference type="GO" id="GO:0005524">
    <property type="term" value="F:ATP binding"/>
    <property type="evidence" value="ECO:0007669"/>
    <property type="project" value="UniProtKB-UniRule"/>
</dbReference>
<evidence type="ECO:0000313" key="12">
    <source>
        <dbReference type="Proteomes" id="UP000582837"/>
    </source>
</evidence>
<dbReference type="PANTHER" id="PTHR23117:SF13">
    <property type="entry name" value="GUANYLATE KINASE"/>
    <property type="match status" value="1"/>
</dbReference>